<dbReference type="GO" id="GO:0016705">
    <property type="term" value="F:oxidoreductase activity, acting on paired donors, with incorporation or reduction of molecular oxygen"/>
    <property type="evidence" value="ECO:0007669"/>
    <property type="project" value="InterPro"/>
</dbReference>
<keyword evidence="3 6" id="KW-0349">Heme</keyword>
<dbReference type="OrthoDB" id="1470350at2759"/>
<dbReference type="Pfam" id="PF00067">
    <property type="entry name" value="p450"/>
    <property type="match status" value="1"/>
</dbReference>
<dbReference type="GO" id="GO:0004497">
    <property type="term" value="F:monooxygenase activity"/>
    <property type="evidence" value="ECO:0007669"/>
    <property type="project" value="UniProtKB-KW"/>
</dbReference>
<dbReference type="InterPro" id="IPR001128">
    <property type="entry name" value="Cyt_P450"/>
</dbReference>
<dbReference type="PROSITE" id="PS00086">
    <property type="entry name" value="CYTOCHROME_P450"/>
    <property type="match status" value="1"/>
</dbReference>
<gene>
    <name evidence="8" type="ORF">G7Y89_g4056</name>
</gene>
<evidence type="ECO:0000256" key="1">
    <source>
        <dbReference type="ARBA" id="ARBA00001971"/>
    </source>
</evidence>
<dbReference type="AlphaFoldDB" id="A0A8H4W4M5"/>
<dbReference type="EMBL" id="JAAMPI010000212">
    <property type="protein sequence ID" value="KAF4634048.1"/>
    <property type="molecule type" value="Genomic_DNA"/>
</dbReference>
<dbReference type="InterPro" id="IPR036396">
    <property type="entry name" value="Cyt_P450_sf"/>
</dbReference>
<evidence type="ECO:0000256" key="2">
    <source>
        <dbReference type="ARBA" id="ARBA00010617"/>
    </source>
</evidence>
<accession>A0A8H4W4M5</accession>
<comment type="caution">
    <text evidence="8">The sequence shown here is derived from an EMBL/GenBank/DDBJ whole genome shotgun (WGS) entry which is preliminary data.</text>
</comment>
<dbReference type="PANTHER" id="PTHR24305:SF210">
    <property type="entry name" value="CYTOCHROME P450 MONOOXYGENASE ASQL-RELATED"/>
    <property type="match status" value="1"/>
</dbReference>
<organism evidence="8 9">
    <name type="scientific">Cudoniella acicularis</name>
    <dbReference type="NCBI Taxonomy" id="354080"/>
    <lineage>
        <taxon>Eukaryota</taxon>
        <taxon>Fungi</taxon>
        <taxon>Dikarya</taxon>
        <taxon>Ascomycota</taxon>
        <taxon>Pezizomycotina</taxon>
        <taxon>Leotiomycetes</taxon>
        <taxon>Helotiales</taxon>
        <taxon>Tricladiaceae</taxon>
        <taxon>Cudoniella</taxon>
    </lineage>
</organism>
<comment type="cofactor">
    <cofactor evidence="1 6">
        <name>heme</name>
        <dbReference type="ChEBI" id="CHEBI:30413"/>
    </cofactor>
</comment>
<feature type="binding site" description="axial binding residue" evidence="6">
    <location>
        <position position="453"/>
    </location>
    <ligand>
        <name>heme</name>
        <dbReference type="ChEBI" id="CHEBI:30413"/>
    </ligand>
    <ligandPart>
        <name>Fe</name>
        <dbReference type="ChEBI" id="CHEBI:18248"/>
    </ligandPart>
</feature>
<dbReference type="InterPro" id="IPR050121">
    <property type="entry name" value="Cytochrome_P450_monoxygenase"/>
</dbReference>
<keyword evidence="9" id="KW-1185">Reference proteome</keyword>
<reference evidence="8 9" key="1">
    <citation type="submission" date="2020-03" db="EMBL/GenBank/DDBJ databases">
        <title>Draft Genome Sequence of Cudoniella acicularis.</title>
        <authorList>
            <person name="Buettner E."/>
            <person name="Kellner H."/>
        </authorList>
    </citation>
    <scope>NUCLEOTIDE SEQUENCE [LARGE SCALE GENOMIC DNA]</scope>
    <source>
        <strain evidence="8 9">DSM 108380</strain>
    </source>
</reference>
<dbReference type="Proteomes" id="UP000566819">
    <property type="component" value="Unassembled WGS sequence"/>
</dbReference>
<keyword evidence="5 6" id="KW-0408">Iron</keyword>
<dbReference type="Gene3D" id="1.10.630.10">
    <property type="entry name" value="Cytochrome P450"/>
    <property type="match status" value="1"/>
</dbReference>
<evidence type="ECO:0000256" key="7">
    <source>
        <dbReference type="RuleBase" id="RU000461"/>
    </source>
</evidence>
<evidence type="ECO:0000313" key="8">
    <source>
        <dbReference type="EMBL" id="KAF4634048.1"/>
    </source>
</evidence>
<dbReference type="InterPro" id="IPR017972">
    <property type="entry name" value="Cyt_P450_CS"/>
</dbReference>
<keyword evidence="7" id="KW-0503">Monooxygenase</keyword>
<sequence length="512" mass="58830">MASILPSGFFSHLTTGSLLTTAFGAVSCYASIRCFYHLYLHPASKFPGPRLAAISNVWYAYHWITGKYAMAVEKAFEEYGDVVRVAPNEVAFLTPQAASDIYGAHTKHLEHFTKTDFVEMGKDDQGIAWERDPVKHRNTSKRLSPAFSMKSIKAKEPTMHKYIDLFVKMMKKDGGGEAGVELRIWTDWVAMDISAELAYSREMHQLDEMKSGPFLKAIWGVNFFVTIHQICKKFPLFTPIQFLFVPPSAVISEFQARKLATKELETRIERQGKTEHLDHFETLVPAGAPKPTKEEKKELEVLAAQLLIAGYEPISSQFLCTIMFSLQEPETYKRLVNEIRETFTRYEDITPEALTPLRYLHASLMEALRLTVIGGTGMPRVSPGATVDGNYISKGVYVQYGHFAFTRSTQYFHEPRSYRPERWLPEDHLYWKSAFKSDARESFFPFSQGPRGCPGMALAWHETRLFIAKVLWSFDVEMLPDQNIVFERDFNIHAMWEKPKFWVRFHPVVRDE</sequence>
<dbReference type="InterPro" id="IPR002401">
    <property type="entry name" value="Cyt_P450_E_grp-I"/>
</dbReference>
<dbReference type="PANTHER" id="PTHR24305">
    <property type="entry name" value="CYTOCHROME P450"/>
    <property type="match status" value="1"/>
</dbReference>
<proteinExistence type="inferred from homology"/>
<evidence type="ECO:0000313" key="9">
    <source>
        <dbReference type="Proteomes" id="UP000566819"/>
    </source>
</evidence>
<dbReference type="GO" id="GO:0020037">
    <property type="term" value="F:heme binding"/>
    <property type="evidence" value="ECO:0007669"/>
    <property type="project" value="InterPro"/>
</dbReference>
<evidence type="ECO:0000256" key="3">
    <source>
        <dbReference type="ARBA" id="ARBA00022617"/>
    </source>
</evidence>
<comment type="similarity">
    <text evidence="2 7">Belongs to the cytochrome P450 family.</text>
</comment>
<dbReference type="PRINTS" id="PR00463">
    <property type="entry name" value="EP450I"/>
</dbReference>
<evidence type="ECO:0000256" key="5">
    <source>
        <dbReference type="ARBA" id="ARBA00023004"/>
    </source>
</evidence>
<keyword evidence="7" id="KW-0560">Oxidoreductase</keyword>
<evidence type="ECO:0000256" key="6">
    <source>
        <dbReference type="PIRSR" id="PIRSR602401-1"/>
    </source>
</evidence>
<keyword evidence="4 6" id="KW-0479">Metal-binding</keyword>
<protein>
    <recommendedName>
        <fullName evidence="10">Cytochrome P450</fullName>
    </recommendedName>
</protein>
<evidence type="ECO:0000256" key="4">
    <source>
        <dbReference type="ARBA" id="ARBA00022723"/>
    </source>
</evidence>
<name>A0A8H4W4M5_9HELO</name>
<dbReference type="SUPFAM" id="SSF48264">
    <property type="entry name" value="Cytochrome P450"/>
    <property type="match status" value="1"/>
</dbReference>
<dbReference type="GO" id="GO:0005506">
    <property type="term" value="F:iron ion binding"/>
    <property type="evidence" value="ECO:0007669"/>
    <property type="project" value="InterPro"/>
</dbReference>
<evidence type="ECO:0008006" key="10">
    <source>
        <dbReference type="Google" id="ProtNLM"/>
    </source>
</evidence>